<accession>A0ABX1VGI3</accession>
<evidence type="ECO:0000313" key="2">
    <source>
        <dbReference type="Proteomes" id="UP000609651"/>
    </source>
</evidence>
<organism evidence="1 2">
    <name type="scientific">Alienimonas chondri</name>
    <dbReference type="NCBI Taxonomy" id="2681879"/>
    <lineage>
        <taxon>Bacteria</taxon>
        <taxon>Pseudomonadati</taxon>
        <taxon>Planctomycetota</taxon>
        <taxon>Planctomycetia</taxon>
        <taxon>Planctomycetales</taxon>
        <taxon>Planctomycetaceae</taxon>
        <taxon>Alienimonas</taxon>
    </lineage>
</organism>
<evidence type="ECO:0008006" key="3">
    <source>
        <dbReference type="Google" id="ProtNLM"/>
    </source>
</evidence>
<gene>
    <name evidence="1" type="ORF">LzC2_27490</name>
</gene>
<name>A0ABX1VGI3_9PLAN</name>
<keyword evidence="2" id="KW-1185">Reference proteome</keyword>
<dbReference type="Proteomes" id="UP000609651">
    <property type="component" value="Unassembled WGS sequence"/>
</dbReference>
<comment type="caution">
    <text evidence="1">The sequence shown here is derived from an EMBL/GenBank/DDBJ whole genome shotgun (WGS) entry which is preliminary data.</text>
</comment>
<dbReference type="RefSeq" id="WP_171187871.1">
    <property type="nucleotide sequence ID" value="NZ_WTPX01000090.1"/>
</dbReference>
<proteinExistence type="predicted"/>
<protein>
    <recommendedName>
        <fullName evidence="3">Porin</fullName>
    </recommendedName>
</protein>
<sequence>MTAPAALLLAALAQSPVTDYDGADYHGADDDGAFESVIPATLSGAVATPPAPPVSSLLSSRVQAAPVIRGQSPGWNPAVPVGPGYGQSGVPNYGQPMGPTYGQPAGPSYGHPAGPTTPIGPEFAPPRYQETYGVNGPQPYDFAPEFRFDGGHIFSADAEGRPDRFSVSEFDFRYEVDSPGAFGDVITVAPEYSLRTLSGPSTNPLAGQPPLPGALHRLGVDFAVMTPKYNGFSATAGFTPSFASDFEEDLTEAGRQYDGRAALFYDVAPDLTLVAGAKYYDRVDDLILPWVGAVWRPGDRWEIRAVFPNPRIEYFWGPMLGKPMWVYAEGQFNRESWQYSPRNGAGPIGSLTLPEVDEVQFDDLRFIVGARKEQGWGRTFLEAGVVFNRDVSFRKTPSQNFEVGESLILRGGVRF</sequence>
<dbReference type="EMBL" id="WTPX01000090">
    <property type="protein sequence ID" value="NNJ26660.1"/>
    <property type="molecule type" value="Genomic_DNA"/>
</dbReference>
<evidence type="ECO:0000313" key="1">
    <source>
        <dbReference type="EMBL" id="NNJ26660.1"/>
    </source>
</evidence>
<reference evidence="1 2" key="1">
    <citation type="journal article" date="2020" name="Syst. Appl. Microbiol.">
        <title>Alienimonas chondri sp. nov., a novel planctomycete isolated from the biofilm of the red alga Chondrus crispus.</title>
        <authorList>
            <person name="Vitorino I."/>
            <person name="Albuquerque L."/>
            <person name="Wiegand S."/>
            <person name="Kallscheuer N."/>
            <person name="da Costa M.S."/>
            <person name="Lobo-da-Cunha A."/>
            <person name="Jogler C."/>
            <person name="Lage O.M."/>
        </authorList>
    </citation>
    <scope>NUCLEOTIDE SEQUENCE [LARGE SCALE GENOMIC DNA]</scope>
    <source>
        <strain evidence="1 2">LzC2</strain>
    </source>
</reference>